<organism evidence="1 2">
    <name type="scientific">Penicillium nordicum</name>
    <dbReference type="NCBI Taxonomy" id="229535"/>
    <lineage>
        <taxon>Eukaryota</taxon>
        <taxon>Fungi</taxon>
        <taxon>Dikarya</taxon>
        <taxon>Ascomycota</taxon>
        <taxon>Pezizomycotina</taxon>
        <taxon>Eurotiomycetes</taxon>
        <taxon>Eurotiomycetidae</taxon>
        <taxon>Eurotiales</taxon>
        <taxon>Aspergillaceae</taxon>
        <taxon>Penicillium</taxon>
    </lineage>
</organism>
<comment type="caution">
    <text evidence="1">The sequence shown here is derived from an EMBL/GenBank/DDBJ whole genome shotgun (WGS) entry which is preliminary data.</text>
</comment>
<dbReference type="Proteomes" id="UP000037696">
    <property type="component" value="Unassembled WGS sequence"/>
</dbReference>
<sequence>MQIQKVIWTSESTRITIITITMIRDGYFVDVTPGEAYKYVQSPALGVVPTTYNKPDDALAVVVMRQVHGPSEYGTPISQEISPHPF</sequence>
<dbReference type="AlphaFoldDB" id="A0A0M9WHI0"/>
<gene>
    <name evidence="1" type="ORF">ACN38_g3977</name>
</gene>
<dbReference type="EMBL" id="LHQQ01000049">
    <property type="protein sequence ID" value="KOS45082.1"/>
    <property type="molecule type" value="Genomic_DNA"/>
</dbReference>
<accession>A0A0M9WHI0</accession>
<evidence type="ECO:0000313" key="2">
    <source>
        <dbReference type="Proteomes" id="UP000037696"/>
    </source>
</evidence>
<protein>
    <submittedName>
        <fullName evidence="1">Uncharacterized protein</fullName>
    </submittedName>
</protein>
<reference evidence="1 2" key="1">
    <citation type="submission" date="2015-08" db="EMBL/GenBank/DDBJ databases">
        <title>Genome sequencing of Penicillium nordicum.</title>
        <authorList>
            <person name="Nguyen H.D."/>
            <person name="Seifert K.A."/>
        </authorList>
    </citation>
    <scope>NUCLEOTIDE SEQUENCE [LARGE SCALE GENOMIC DNA]</scope>
    <source>
        <strain evidence="1 2">DAOMC 185683</strain>
    </source>
</reference>
<evidence type="ECO:0000313" key="1">
    <source>
        <dbReference type="EMBL" id="KOS45082.1"/>
    </source>
</evidence>
<name>A0A0M9WHI0_9EURO</name>
<proteinExistence type="predicted"/>
<keyword evidence="2" id="KW-1185">Reference proteome</keyword>